<organism evidence="2 3">
    <name type="scientific">Candidatus Merdivivens pullicola</name>
    <dbReference type="NCBI Taxonomy" id="2840872"/>
    <lineage>
        <taxon>Bacteria</taxon>
        <taxon>Pseudomonadati</taxon>
        <taxon>Bacteroidota</taxon>
        <taxon>Bacteroidia</taxon>
        <taxon>Bacteroidales</taxon>
        <taxon>Muribaculaceae</taxon>
        <taxon>Muribaculaceae incertae sedis</taxon>
        <taxon>Candidatus Merdivivens</taxon>
    </lineage>
</organism>
<dbReference type="EMBL" id="JADIMA010000008">
    <property type="protein sequence ID" value="MBO8472166.1"/>
    <property type="molecule type" value="Genomic_DNA"/>
</dbReference>
<feature type="chain" id="PRO_5039313800" evidence="1">
    <location>
        <begin position="23"/>
        <end position="237"/>
    </location>
</feature>
<gene>
    <name evidence="2" type="ORF">IAB81_00850</name>
</gene>
<dbReference type="AlphaFoldDB" id="A0A9D9IIE9"/>
<reference evidence="2" key="2">
    <citation type="journal article" date="2021" name="PeerJ">
        <title>Extensive microbial diversity within the chicken gut microbiome revealed by metagenomics and culture.</title>
        <authorList>
            <person name="Gilroy R."/>
            <person name="Ravi A."/>
            <person name="Getino M."/>
            <person name="Pursley I."/>
            <person name="Horton D.L."/>
            <person name="Alikhan N.F."/>
            <person name="Baker D."/>
            <person name="Gharbi K."/>
            <person name="Hall N."/>
            <person name="Watson M."/>
            <person name="Adriaenssens E.M."/>
            <person name="Foster-Nyarko E."/>
            <person name="Jarju S."/>
            <person name="Secka A."/>
            <person name="Antonio M."/>
            <person name="Oren A."/>
            <person name="Chaudhuri R.R."/>
            <person name="La Ragione R."/>
            <person name="Hildebrand F."/>
            <person name="Pallen M.J."/>
        </authorList>
    </citation>
    <scope>NUCLEOTIDE SEQUENCE</scope>
    <source>
        <strain evidence="2">B1-8020</strain>
    </source>
</reference>
<feature type="signal peptide" evidence="1">
    <location>
        <begin position="1"/>
        <end position="22"/>
    </location>
</feature>
<dbReference type="Proteomes" id="UP000823604">
    <property type="component" value="Unassembled WGS sequence"/>
</dbReference>
<keyword evidence="1" id="KW-0732">Signal</keyword>
<proteinExistence type="predicted"/>
<comment type="caution">
    <text evidence="2">The sequence shown here is derived from an EMBL/GenBank/DDBJ whole genome shotgun (WGS) entry which is preliminary data.</text>
</comment>
<sequence>MRRIATYIFLTTVFAAISAAEADGQDTITDRPAVLAADIRDLAQKAYLYGLIDKDGRDSLATEAERESVLKAIPELEAIRAQWEDSLSFMEKLDYDGIIEELASDMTDRKTLAERMLPVLLAIPEMKERFGPLTVEEALARIDELLGRDLAYEKKMASMSKAERAAWTIARMLFGGSAAYKPDAIPMMNGLWYMPIPPGKPESFDETIFRDKNFDPNVYKTSIPEPVYNPEDMLRRH</sequence>
<protein>
    <submittedName>
        <fullName evidence="2">Uncharacterized protein</fullName>
    </submittedName>
</protein>
<evidence type="ECO:0000256" key="1">
    <source>
        <dbReference type="SAM" id="SignalP"/>
    </source>
</evidence>
<name>A0A9D9IIE9_9BACT</name>
<reference evidence="2" key="1">
    <citation type="submission" date="2020-10" db="EMBL/GenBank/DDBJ databases">
        <authorList>
            <person name="Gilroy R."/>
        </authorList>
    </citation>
    <scope>NUCLEOTIDE SEQUENCE</scope>
    <source>
        <strain evidence="2">B1-8020</strain>
    </source>
</reference>
<evidence type="ECO:0000313" key="2">
    <source>
        <dbReference type="EMBL" id="MBO8472166.1"/>
    </source>
</evidence>
<evidence type="ECO:0000313" key="3">
    <source>
        <dbReference type="Proteomes" id="UP000823604"/>
    </source>
</evidence>
<accession>A0A9D9IIE9</accession>